<feature type="region of interest" description="Disordered" evidence="2">
    <location>
        <begin position="228"/>
        <end position="255"/>
    </location>
</feature>
<evidence type="ECO:0000256" key="1">
    <source>
        <dbReference type="ARBA" id="ARBA00093462"/>
    </source>
</evidence>
<reference evidence="4" key="1">
    <citation type="submission" date="2023-03" db="EMBL/GenBank/DDBJ databases">
        <authorList>
            <person name="Shen W."/>
            <person name="Cai J."/>
        </authorList>
    </citation>
    <scope>NUCLEOTIDE SEQUENCE</scope>
    <source>
        <strain evidence="4">P55-2</strain>
    </source>
</reference>
<dbReference type="InterPro" id="IPR053162">
    <property type="entry name" value="DnaD"/>
</dbReference>
<name>A0AAW8TKA7_9ENTE</name>
<evidence type="ECO:0000313" key="4">
    <source>
        <dbReference type="EMBL" id="MDT2637674.1"/>
    </source>
</evidence>
<comment type="similarity">
    <text evidence="1">Belongs to the DnaB/DnaD family.</text>
</comment>
<accession>A0AAW8TKA7</accession>
<evidence type="ECO:0000259" key="3">
    <source>
        <dbReference type="Pfam" id="PF07261"/>
    </source>
</evidence>
<proteinExistence type="inferred from homology"/>
<dbReference type="SUPFAM" id="SSF158499">
    <property type="entry name" value="DnaD domain-like"/>
    <property type="match status" value="1"/>
</dbReference>
<gene>
    <name evidence="4" type="ORF">P7D36_09235</name>
</gene>
<protein>
    <submittedName>
        <fullName evidence="4">DnaD domain protein</fullName>
    </submittedName>
</protein>
<dbReference type="AlphaFoldDB" id="A0AAW8TKA7"/>
<dbReference type="Gene3D" id="1.10.10.630">
    <property type="entry name" value="DnaD domain-like"/>
    <property type="match status" value="1"/>
</dbReference>
<dbReference type="InterPro" id="IPR006343">
    <property type="entry name" value="DnaB/C_C"/>
</dbReference>
<dbReference type="RefSeq" id="WP_311800701.1">
    <property type="nucleotide sequence ID" value="NZ_JARPYS010000011.1"/>
</dbReference>
<sequence length="255" mass="29482">MNQGYIKLYRKVTGSFVWTNSNMLKLWILCLTKASHKESRFIFNGQEIAVSSGQFVTGRAVIEKEFNEGVPRDQQVVGRTLWRWLKRFEKEEMLSIKSTTKYSVISINKWDEYQGSDQQVSSGRPSTVQQVSTYKNEKNDKNNVVVVEEQNYSSFKSVVKAYESVFGMINPFMVESLQYWSDDLSPELVIEALRISAKGNASNFKYTESILRSWETQGVKTLEDVKALDKKSETRRQNKRSNSQPSEWKESGDDF</sequence>
<feature type="domain" description="DnaB/C C-terminal" evidence="3">
    <location>
        <begin position="160"/>
        <end position="227"/>
    </location>
</feature>
<dbReference type="EMBL" id="JARPYT010000012">
    <property type="protein sequence ID" value="MDT2637674.1"/>
    <property type="molecule type" value="Genomic_DNA"/>
</dbReference>
<evidence type="ECO:0000256" key="2">
    <source>
        <dbReference type="SAM" id="MobiDB-lite"/>
    </source>
</evidence>
<dbReference type="NCBIfam" id="TIGR01446">
    <property type="entry name" value="DnaD_dom"/>
    <property type="match status" value="1"/>
</dbReference>
<evidence type="ECO:0000313" key="5">
    <source>
        <dbReference type="Proteomes" id="UP001245561"/>
    </source>
</evidence>
<dbReference type="InterPro" id="IPR034829">
    <property type="entry name" value="DnaD-like_sf"/>
</dbReference>
<organism evidence="4 5">
    <name type="scientific">Enterococcus dongliensis</name>
    <dbReference type="NCBI Taxonomy" id="2559925"/>
    <lineage>
        <taxon>Bacteria</taxon>
        <taxon>Bacillati</taxon>
        <taxon>Bacillota</taxon>
        <taxon>Bacilli</taxon>
        <taxon>Lactobacillales</taxon>
        <taxon>Enterococcaceae</taxon>
        <taxon>Enterococcus</taxon>
    </lineage>
</organism>
<dbReference type="PANTHER" id="PTHR37293:SF5">
    <property type="entry name" value="DNA REPLICATION PROTEIN"/>
    <property type="match status" value="1"/>
</dbReference>
<dbReference type="Pfam" id="PF07261">
    <property type="entry name" value="DnaB_2"/>
    <property type="match status" value="1"/>
</dbReference>
<dbReference type="PANTHER" id="PTHR37293">
    <property type="entry name" value="PHAGE REPLICATION PROTEIN-RELATED"/>
    <property type="match status" value="1"/>
</dbReference>
<comment type="caution">
    <text evidence="4">The sequence shown here is derived from an EMBL/GenBank/DDBJ whole genome shotgun (WGS) entry which is preliminary data.</text>
</comment>
<dbReference type="Proteomes" id="UP001245561">
    <property type="component" value="Unassembled WGS sequence"/>
</dbReference>